<evidence type="ECO:0000313" key="3">
    <source>
        <dbReference type="EMBL" id="NEU04832.1"/>
    </source>
</evidence>
<evidence type="ECO:0000313" key="4">
    <source>
        <dbReference type="Proteomes" id="UP000481872"/>
    </source>
</evidence>
<dbReference type="InterPro" id="IPR050491">
    <property type="entry name" value="AmpC-like"/>
</dbReference>
<reference evidence="3 4" key="1">
    <citation type="submission" date="2020-02" db="EMBL/GenBank/DDBJ databases">
        <title>Genome assembly of a novel Clostridium senegalense strain.</title>
        <authorList>
            <person name="Gupta T.B."/>
            <person name="Jauregui R."/>
            <person name="Maclean P."/>
            <person name="Nawarathana A."/>
            <person name="Brightwell G."/>
        </authorList>
    </citation>
    <scope>NUCLEOTIDE SEQUENCE [LARGE SCALE GENOMIC DNA]</scope>
    <source>
        <strain evidence="3 4">AGRFS4</strain>
    </source>
</reference>
<keyword evidence="1" id="KW-0472">Membrane</keyword>
<dbReference type="Gene3D" id="3.40.710.10">
    <property type="entry name" value="DD-peptidase/beta-lactamase superfamily"/>
    <property type="match status" value="1"/>
</dbReference>
<gene>
    <name evidence="3" type="ORF">G3M99_08185</name>
</gene>
<evidence type="ECO:0000256" key="1">
    <source>
        <dbReference type="SAM" id="Phobius"/>
    </source>
</evidence>
<dbReference type="SUPFAM" id="SSF56601">
    <property type="entry name" value="beta-lactamase/transpeptidase-like"/>
    <property type="match status" value="1"/>
</dbReference>
<name>A0A6M0H5H3_9CLOT</name>
<protein>
    <submittedName>
        <fullName evidence="3">Beta-lactamase family protein</fullName>
    </submittedName>
</protein>
<feature type="transmembrane region" description="Helical" evidence="1">
    <location>
        <begin position="369"/>
        <end position="390"/>
    </location>
</feature>
<dbReference type="EMBL" id="JAAGPU010000013">
    <property type="protein sequence ID" value="NEU04832.1"/>
    <property type="molecule type" value="Genomic_DNA"/>
</dbReference>
<organism evidence="3 4">
    <name type="scientific">Clostridium senegalense</name>
    <dbReference type="NCBI Taxonomy" id="1465809"/>
    <lineage>
        <taxon>Bacteria</taxon>
        <taxon>Bacillati</taxon>
        <taxon>Bacillota</taxon>
        <taxon>Clostridia</taxon>
        <taxon>Eubacteriales</taxon>
        <taxon>Clostridiaceae</taxon>
        <taxon>Clostridium</taxon>
    </lineage>
</organism>
<dbReference type="PANTHER" id="PTHR46825:SF12">
    <property type="entry name" value="PENICILLIN-BINDING PROTEIN 4"/>
    <property type="match status" value="1"/>
</dbReference>
<dbReference type="InterPro" id="IPR012338">
    <property type="entry name" value="Beta-lactam/transpept-like"/>
</dbReference>
<keyword evidence="4" id="KW-1185">Reference proteome</keyword>
<evidence type="ECO:0000259" key="2">
    <source>
        <dbReference type="Pfam" id="PF00144"/>
    </source>
</evidence>
<proteinExistence type="predicted"/>
<feature type="transmembrane region" description="Helical" evidence="1">
    <location>
        <begin position="411"/>
        <end position="429"/>
    </location>
</feature>
<sequence>MYKVLKAKNKTIAIVIILLLLSIIGVITKLNKDKDYIDKLINQYNPQGATAVIIENGVITNVRNYGYANIERKVVVTDETQFKIASISKTITAYAIMKLVDEGKLDLDVPINTYLTKWHLPETEFDESKLTLRTLMSHTSGVTGSDECGYKKPLPTIEQALKNRDVKLKREPGETFEYSEFVGFGICQLIIEEVTNSSFEEYMERNIFKPLDMKNTSYKNENSNGKFATPYAGIGKPIEITPIVMNGGGGVSTTAVDLSKFVVELMNYYNNGNKEMFKPQKNTQSIGGIYALGIIPRKLKNGKTVYEHNGTFTGWNAQIAFEPVSRNGMVILTNSDKSYHLTYGLMEKWGERVIGEKVIDTQMKQIVKVVFNTIVILAMILLSLVAVLVIKIKKGTIILSEKRKTRYIKSGIIVFSLAILYYGFMYTDLPCKLLFNVNDYYLFTFFPLNFKWVNIILILTGAFIIFRSRYSKNKF</sequence>
<keyword evidence="1" id="KW-1133">Transmembrane helix</keyword>
<keyword evidence="1" id="KW-0812">Transmembrane</keyword>
<dbReference type="InterPro" id="IPR001466">
    <property type="entry name" value="Beta-lactam-related"/>
</dbReference>
<dbReference type="RefSeq" id="WP_199869797.1">
    <property type="nucleotide sequence ID" value="NZ_JAAGPU010000013.1"/>
</dbReference>
<feature type="transmembrane region" description="Helical" evidence="1">
    <location>
        <begin position="12"/>
        <end position="30"/>
    </location>
</feature>
<feature type="transmembrane region" description="Helical" evidence="1">
    <location>
        <begin position="441"/>
        <end position="466"/>
    </location>
</feature>
<dbReference type="Proteomes" id="UP000481872">
    <property type="component" value="Unassembled WGS sequence"/>
</dbReference>
<dbReference type="Pfam" id="PF00144">
    <property type="entry name" value="Beta-lactamase"/>
    <property type="match status" value="1"/>
</dbReference>
<accession>A0A6M0H5H3</accession>
<dbReference type="PANTHER" id="PTHR46825">
    <property type="entry name" value="D-ALANYL-D-ALANINE-CARBOXYPEPTIDASE/ENDOPEPTIDASE AMPH"/>
    <property type="match status" value="1"/>
</dbReference>
<dbReference type="AlphaFoldDB" id="A0A6M0H5H3"/>
<comment type="caution">
    <text evidence="3">The sequence shown here is derived from an EMBL/GenBank/DDBJ whole genome shotgun (WGS) entry which is preliminary data.</text>
</comment>
<feature type="domain" description="Beta-lactamase-related" evidence="2">
    <location>
        <begin position="36"/>
        <end position="338"/>
    </location>
</feature>